<feature type="non-terminal residue" evidence="1">
    <location>
        <position position="201"/>
    </location>
</feature>
<evidence type="ECO:0000313" key="2">
    <source>
        <dbReference type="Proteomes" id="UP001140234"/>
    </source>
</evidence>
<comment type="caution">
    <text evidence="1">The sequence shown here is derived from an EMBL/GenBank/DDBJ whole genome shotgun (WGS) entry which is preliminary data.</text>
</comment>
<evidence type="ECO:0000313" key="1">
    <source>
        <dbReference type="EMBL" id="KAJ2764740.1"/>
    </source>
</evidence>
<name>A0ACC1JPG0_9FUNG</name>
<proteinExistence type="predicted"/>
<dbReference type="Proteomes" id="UP001140234">
    <property type="component" value="Unassembled WGS sequence"/>
</dbReference>
<organism evidence="1 2">
    <name type="scientific">Coemansia nantahalensis</name>
    <dbReference type="NCBI Taxonomy" id="2789366"/>
    <lineage>
        <taxon>Eukaryota</taxon>
        <taxon>Fungi</taxon>
        <taxon>Fungi incertae sedis</taxon>
        <taxon>Zoopagomycota</taxon>
        <taxon>Kickxellomycotina</taxon>
        <taxon>Kickxellomycetes</taxon>
        <taxon>Kickxellales</taxon>
        <taxon>Kickxellaceae</taxon>
        <taxon>Coemansia</taxon>
    </lineage>
</organism>
<sequence>MRLAGATTRAAVAAALACVALTPLASAFYLPGIAPHDYKVDEAVELQVNSLTPTLNADRKLESVLSFGHYDERFHFCQPSGGPKAVHESLGSILFGDRIYNSAFDVRMLRKDACQVLCQQTIPGKDAAFINDKIMKGYNYNWLIDGLPAATIKVDDRTQQQFYSVGFGLGSSLAGQLVPHFHNHYSIKVQYHTVDSVHHRV</sequence>
<accession>A0ACC1JPG0</accession>
<keyword evidence="1" id="KW-0472">Membrane</keyword>
<gene>
    <name evidence="1" type="primary">TMN2</name>
    <name evidence="1" type="ORF">IWQ57_005050</name>
</gene>
<reference evidence="1" key="1">
    <citation type="submission" date="2022-07" db="EMBL/GenBank/DDBJ databases">
        <title>Phylogenomic reconstructions and comparative analyses of Kickxellomycotina fungi.</title>
        <authorList>
            <person name="Reynolds N.K."/>
            <person name="Stajich J.E."/>
            <person name="Barry K."/>
            <person name="Grigoriev I.V."/>
            <person name="Crous P."/>
            <person name="Smith M.E."/>
        </authorList>
    </citation>
    <scope>NUCLEOTIDE SEQUENCE</scope>
    <source>
        <strain evidence="1">CBS 109366</strain>
    </source>
</reference>
<protein>
    <submittedName>
        <fullName evidence="1">Transmembrane 9 super member 2</fullName>
    </submittedName>
</protein>
<dbReference type="EMBL" id="JANBUJ010002241">
    <property type="protein sequence ID" value="KAJ2764740.1"/>
    <property type="molecule type" value="Genomic_DNA"/>
</dbReference>
<keyword evidence="2" id="KW-1185">Reference proteome</keyword>
<keyword evidence="1" id="KW-0812">Transmembrane</keyword>